<dbReference type="EMBL" id="QRHZ01000001">
    <property type="protein sequence ID" value="RHG19979.1"/>
    <property type="molecule type" value="Genomic_DNA"/>
</dbReference>
<reference evidence="1 2" key="1">
    <citation type="submission" date="2018-08" db="EMBL/GenBank/DDBJ databases">
        <title>A genome reference for cultivated species of the human gut microbiota.</title>
        <authorList>
            <person name="Zou Y."/>
            <person name="Xue W."/>
            <person name="Luo G."/>
        </authorList>
    </citation>
    <scope>NUCLEOTIDE SEQUENCE [LARGE SCALE GENOMIC DNA]</scope>
    <source>
        <strain evidence="1 2">AM22-9LB</strain>
    </source>
</reference>
<dbReference type="RefSeq" id="WP_118197301.1">
    <property type="nucleotide sequence ID" value="NZ_QRHZ01000001.1"/>
</dbReference>
<evidence type="ECO:0000313" key="2">
    <source>
        <dbReference type="Proteomes" id="UP000284220"/>
    </source>
</evidence>
<organism evidence="1 2">
    <name type="scientific">Blautia obeum</name>
    <dbReference type="NCBI Taxonomy" id="40520"/>
    <lineage>
        <taxon>Bacteria</taxon>
        <taxon>Bacillati</taxon>
        <taxon>Bacillota</taxon>
        <taxon>Clostridia</taxon>
        <taxon>Lachnospirales</taxon>
        <taxon>Lachnospiraceae</taxon>
        <taxon>Blautia</taxon>
    </lineage>
</organism>
<dbReference type="AlphaFoldDB" id="A0A414SK82"/>
<sequence length="65" mass="7826">MKRDLVDELYKTAYKRYREKYPNKDFASIPNFLDSLWFSIEGELNRNGYDAAKKYVEKAELIELK</sequence>
<gene>
    <name evidence="1" type="ORF">DW272_01890</name>
</gene>
<protein>
    <submittedName>
        <fullName evidence="1">Uncharacterized protein</fullName>
    </submittedName>
</protein>
<dbReference type="Proteomes" id="UP000284220">
    <property type="component" value="Unassembled WGS sequence"/>
</dbReference>
<evidence type="ECO:0000313" key="1">
    <source>
        <dbReference type="EMBL" id="RHG19979.1"/>
    </source>
</evidence>
<comment type="caution">
    <text evidence="1">The sequence shown here is derived from an EMBL/GenBank/DDBJ whole genome shotgun (WGS) entry which is preliminary data.</text>
</comment>
<accession>A0A414SK82</accession>
<name>A0A414SK82_9FIRM</name>
<proteinExistence type="predicted"/>